<dbReference type="PANTHER" id="PTHR19136:SF81">
    <property type="entry name" value="MOLYBDENUM COFACTOR GUANYLYLTRANSFERASE"/>
    <property type="match status" value="1"/>
</dbReference>
<keyword evidence="5" id="KW-0460">Magnesium</keyword>
<dbReference type="NCBIfam" id="NF001837">
    <property type="entry name" value="PRK00560.1"/>
    <property type="match status" value="1"/>
</dbReference>
<keyword evidence="1" id="KW-0963">Cytoplasm</keyword>
<dbReference type="Proteomes" id="UP001434737">
    <property type="component" value="Chromosome"/>
</dbReference>
<evidence type="ECO:0000256" key="6">
    <source>
        <dbReference type="ARBA" id="ARBA00023134"/>
    </source>
</evidence>
<organism evidence="9 10">
    <name type="scientific">Helicobacter mastomyrinus</name>
    <dbReference type="NCBI Taxonomy" id="287948"/>
    <lineage>
        <taxon>Bacteria</taxon>
        <taxon>Pseudomonadati</taxon>
        <taxon>Campylobacterota</taxon>
        <taxon>Epsilonproteobacteria</taxon>
        <taxon>Campylobacterales</taxon>
        <taxon>Helicobacteraceae</taxon>
        <taxon>Helicobacter</taxon>
    </lineage>
</organism>
<evidence type="ECO:0000256" key="2">
    <source>
        <dbReference type="ARBA" id="ARBA00022679"/>
    </source>
</evidence>
<dbReference type="Gene3D" id="3.90.550.10">
    <property type="entry name" value="Spore Coat Polysaccharide Biosynthesis Protein SpsA, Chain A"/>
    <property type="match status" value="1"/>
</dbReference>
<gene>
    <name evidence="9" type="primary">mobA</name>
    <name evidence="9" type="ORF">V3I05_05575</name>
</gene>
<dbReference type="EMBL" id="CP145316">
    <property type="protein sequence ID" value="XAM17162.1"/>
    <property type="molecule type" value="Genomic_DNA"/>
</dbReference>
<dbReference type="GO" id="GO:0061603">
    <property type="term" value="F:molybdenum cofactor guanylyltransferase activity"/>
    <property type="evidence" value="ECO:0007669"/>
    <property type="project" value="UniProtKB-EC"/>
</dbReference>
<keyword evidence="3" id="KW-0479">Metal-binding</keyword>
<evidence type="ECO:0000256" key="4">
    <source>
        <dbReference type="ARBA" id="ARBA00022741"/>
    </source>
</evidence>
<keyword evidence="4" id="KW-0547">Nucleotide-binding</keyword>
<keyword evidence="7" id="KW-0501">Molybdenum cofactor biosynthesis</keyword>
<evidence type="ECO:0000313" key="10">
    <source>
        <dbReference type="Proteomes" id="UP001434737"/>
    </source>
</evidence>
<reference evidence="9 10" key="1">
    <citation type="submission" date="2024-02" db="EMBL/GenBank/DDBJ databases">
        <title>Genome and pathogenicity analysis of Helicobacter mastomyrinus isolated from mice.</title>
        <authorList>
            <person name="Zhu L."/>
        </authorList>
    </citation>
    <scope>NUCLEOTIDE SEQUENCE [LARGE SCALE GENOMIC DNA]</scope>
    <source>
        <strain evidence="9 10">Hm-17</strain>
    </source>
</reference>
<dbReference type="CDD" id="cd02503">
    <property type="entry name" value="MobA"/>
    <property type="match status" value="1"/>
</dbReference>
<protein>
    <submittedName>
        <fullName evidence="9">Molybdenum cofactor guanylyltransferase MobA</fullName>
        <ecNumber evidence="9">2.7.7.77</ecNumber>
    </submittedName>
</protein>
<evidence type="ECO:0000313" key="9">
    <source>
        <dbReference type="EMBL" id="XAM17162.1"/>
    </source>
</evidence>
<evidence type="ECO:0000256" key="3">
    <source>
        <dbReference type="ARBA" id="ARBA00022723"/>
    </source>
</evidence>
<name>A0ABZ3F4V3_9HELI</name>
<dbReference type="InterPro" id="IPR025877">
    <property type="entry name" value="MobA-like_NTP_Trfase"/>
</dbReference>
<dbReference type="PANTHER" id="PTHR19136">
    <property type="entry name" value="MOLYBDENUM COFACTOR GUANYLYLTRANSFERASE"/>
    <property type="match status" value="1"/>
</dbReference>
<keyword evidence="10" id="KW-1185">Reference proteome</keyword>
<keyword evidence="6" id="KW-0342">GTP-binding</keyword>
<sequence>MQKIAIPCVILAGGKSSRLGKDKTQIPLGGYSLSQWVFMRLREISDDVYISTKQRDKFCFDAPFLVEKDPIYAPIVGMINAFNTLKAQELLFISVDTPFITAHTLHKIATSSAAIAYAKSTDKAHYLISKWHISLLDALLWAYKSKMYALHRIIESHPSEGITATDEECFNINTMTDYTQALRVLETLQNKG</sequence>
<keyword evidence="2 9" id="KW-0808">Transferase</keyword>
<evidence type="ECO:0000256" key="7">
    <source>
        <dbReference type="ARBA" id="ARBA00023150"/>
    </source>
</evidence>
<dbReference type="RefSeq" id="WP_295700190.1">
    <property type="nucleotide sequence ID" value="NZ_CP145316.1"/>
</dbReference>
<proteinExistence type="predicted"/>
<dbReference type="InterPro" id="IPR029044">
    <property type="entry name" value="Nucleotide-diphossugar_trans"/>
</dbReference>
<feature type="domain" description="MobA-like NTP transferase" evidence="8">
    <location>
        <begin position="8"/>
        <end position="157"/>
    </location>
</feature>
<evidence type="ECO:0000256" key="5">
    <source>
        <dbReference type="ARBA" id="ARBA00022842"/>
    </source>
</evidence>
<dbReference type="SUPFAM" id="SSF53448">
    <property type="entry name" value="Nucleotide-diphospho-sugar transferases"/>
    <property type="match status" value="1"/>
</dbReference>
<evidence type="ECO:0000256" key="1">
    <source>
        <dbReference type="ARBA" id="ARBA00022490"/>
    </source>
</evidence>
<dbReference type="EC" id="2.7.7.77" evidence="9"/>
<keyword evidence="9" id="KW-0548">Nucleotidyltransferase</keyword>
<accession>A0ABZ3F4V3</accession>
<dbReference type="InterPro" id="IPR013482">
    <property type="entry name" value="Molybde_CF_guanTrfase"/>
</dbReference>
<dbReference type="Pfam" id="PF12804">
    <property type="entry name" value="NTP_transf_3"/>
    <property type="match status" value="1"/>
</dbReference>
<evidence type="ECO:0000259" key="8">
    <source>
        <dbReference type="Pfam" id="PF12804"/>
    </source>
</evidence>